<feature type="transmembrane region" description="Helical" evidence="1">
    <location>
        <begin position="61"/>
        <end position="82"/>
    </location>
</feature>
<evidence type="ECO:0000313" key="3">
    <source>
        <dbReference type="Proteomes" id="UP001448207"/>
    </source>
</evidence>
<sequence length="83" mass="9903">MSEKRKHTYTTCYFPSSPFSCEFIISNLTHIGIHLFFQYVYYTRVFTLQHLESLVLLRNLVSNALLIIILFSLPPPFLFFYFI</sequence>
<keyword evidence="1" id="KW-0812">Transmembrane</keyword>
<keyword evidence="1" id="KW-0472">Membrane</keyword>
<accession>A0ABR3B3V3</accession>
<protein>
    <submittedName>
        <fullName evidence="2">Uncharacterized protein</fullName>
    </submittedName>
</protein>
<reference evidence="2 3" key="1">
    <citation type="submission" date="2024-04" db="EMBL/GenBank/DDBJ databases">
        <title>Symmetric and asymmetric DNA N6-adenine methylation regulates different biological responses in Mucorales.</title>
        <authorList>
            <consortium name="Lawrence Berkeley National Laboratory"/>
            <person name="Lax C."/>
            <person name="Mondo S.J."/>
            <person name="Osorio-Concepcion M."/>
            <person name="Muszewska A."/>
            <person name="Corrochano-Luque M."/>
            <person name="Gutierrez G."/>
            <person name="Riley R."/>
            <person name="Lipzen A."/>
            <person name="Guo J."/>
            <person name="Hundley H."/>
            <person name="Amirebrahimi M."/>
            <person name="Ng V."/>
            <person name="Lorenzo-Gutierrez D."/>
            <person name="Binder U."/>
            <person name="Yang J."/>
            <person name="Song Y."/>
            <person name="Canovas D."/>
            <person name="Navarro E."/>
            <person name="Freitag M."/>
            <person name="Gabaldon T."/>
            <person name="Grigoriev I.V."/>
            <person name="Corrochano L.M."/>
            <person name="Nicolas F.E."/>
            <person name="Garre V."/>
        </authorList>
    </citation>
    <scope>NUCLEOTIDE SEQUENCE [LARGE SCALE GENOMIC DNA]</scope>
    <source>
        <strain evidence="2 3">L51</strain>
    </source>
</reference>
<keyword evidence="3" id="KW-1185">Reference proteome</keyword>
<name>A0ABR3B3V3_PHYBL</name>
<feature type="transmembrane region" description="Helical" evidence="1">
    <location>
        <begin position="21"/>
        <end position="41"/>
    </location>
</feature>
<evidence type="ECO:0000256" key="1">
    <source>
        <dbReference type="SAM" id="Phobius"/>
    </source>
</evidence>
<proteinExistence type="predicted"/>
<dbReference type="Proteomes" id="UP001448207">
    <property type="component" value="Unassembled WGS sequence"/>
</dbReference>
<gene>
    <name evidence="2" type="ORF">J3Q64DRAFT_1731933</name>
</gene>
<organism evidence="2 3">
    <name type="scientific">Phycomyces blakesleeanus</name>
    <dbReference type="NCBI Taxonomy" id="4837"/>
    <lineage>
        <taxon>Eukaryota</taxon>
        <taxon>Fungi</taxon>
        <taxon>Fungi incertae sedis</taxon>
        <taxon>Mucoromycota</taxon>
        <taxon>Mucoromycotina</taxon>
        <taxon>Mucoromycetes</taxon>
        <taxon>Mucorales</taxon>
        <taxon>Phycomycetaceae</taxon>
        <taxon>Phycomyces</taxon>
    </lineage>
</organism>
<dbReference type="EMBL" id="JBCLYO010000005">
    <property type="protein sequence ID" value="KAL0088861.1"/>
    <property type="molecule type" value="Genomic_DNA"/>
</dbReference>
<evidence type="ECO:0000313" key="2">
    <source>
        <dbReference type="EMBL" id="KAL0088861.1"/>
    </source>
</evidence>
<comment type="caution">
    <text evidence="2">The sequence shown here is derived from an EMBL/GenBank/DDBJ whole genome shotgun (WGS) entry which is preliminary data.</text>
</comment>
<keyword evidence="1" id="KW-1133">Transmembrane helix</keyword>